<dbReference type="InterPro" id="IPR016161">
    <property type="entry name" value="Ald_DH/histidinol_DH"/>
</dbReference>
<evidence type="ECO:0000313" key="3">
    <source>
        <dbReference type="Proteomes" id="UP000316726"/>
    </source>
</evidence>
<dbReference type="InterPro" id="IPR016162">
    <property type="entry name" value="Ald_DH_N"/>
</dbReference>
<reference evidence="2 3" key="1">
    <citation type="submission" date="2018-07" db="EMBL/GenBank/DDBJ databases">
        <title>The complete nuclear genome of the prasinophyte Chloropicon primus (CCMP1205).</title>
        <authorList>
            <person name="Pombert J.-F."/>
            <person name="Otis C."/>
            <person name="Turmel M."/>
            <person name="Lemieux C."/>
        </authorList>
    </citation>
    <scope>NUCLEOTIDE SEQUENCE [LARGE SCALE GENOMIC DNA]</scope>
    <source>
        <strain evidence="2 3">CCMP1205</strain>
    </source>
</reference>
<gene>
    <name evidence="2" type="ORF">A3770_01p06220</name>
</gene>
<sequence>MEPASMTSGAKVGGLELDEGIESLARKQAEWRRKSPREKAGVARTVLASLESLSWSDAKWNGTPWAEGQLVLEGYDAKANCRDSHAKAHAASQKMIFGLVIKRYLQKVIKELSEGGSGSERPAKKVGAYDVFPCDALTVPKVAGEAWCLPSSGSPEGRKTAPEGVCLVLGAGNQNFLSMIDVLDRLFMHDQVVILKHHPLRPFLFAPYASILRPLTDAGLVHQVQDQGVEFSQMICGHSLVDHIHVTGSGATHDAICKTLERAGRQSDVEITCELGCVTPWIVSNGSWTKKEIAFQSKTLAFSKKFGGGANCLSPQVLIVDNDWPQLGSFLDSLKGSLRSLPTPPAYYPGASKRLDALCSQYADSQVESVAGTPHPSTLSTSGTSTKPLLSVQLLDCGLHGDDGFNDAALKTEAFAPVLSIVRVKAGNDTRRFLRQAVNIANEECEGSLSCSVSCPGAVAEGSSFNDVLADLKFGSVGVNCSTTFGYVATTAGGGWGAYPGLYSKDDCGSGNGYIGNIGNRLGYAKTVVKSPSVNSFADISQVPPALISEILCSCFLSSGTLQGAGRAFSVLVKALVKAFAGLFSSSNASRGGYKRIE</sequence>
<organism evidence="2 3">
    <name type="scientific">Chloropicon primus</name>
    <dbReference type="NCBI Taxonomy" id="1764295"/>
    <lineage>
        <taxon>Eukaryota</taxon>
        <taxon>Viridiplantae</taxon>
        <taxon>Chlorophyta</taxon>
        <taxon>Chloropicophyceae</taxon>
        <taxon>Chloropicales</taxon>
        <taxon>Chloropicaceae</taxon>
        <taxon>Chloropicon</taxon>
    </lineage>
</organism>
<dbReference type="AlphaFoldDB" id="A0A5B8MDA0"/>
<dbReference type="SUPFAM" id="SSF53720">
    <property type="entry name" value="ALDH-like"/>
    <property type="match status" value="1"/>
</dbReference>
<dbReference type="STRING" id="1764295.A0A5B8MDA0"/>
<dbReference type="InterPro" id="IPR016163">
    <property type="entry name" value="Ald_DH_C"/>
</dbReference>
<dbReference type="OrthoDB" id="40137at2759"/>
<evidence type="ECO:0000313" key="2">
    <source>
        <dbReference type="EMBL" id="QDZ18104.1"/>
    </source>
</evidence>
<protein>
    <submittedName>
        <fullName evidence="2">Aldehyde/histidinol dehydrogenase</fullName>
    </submittedName>
</protein>
<dbReference type="Pfam" id="PF00171">
    <property type="entry name" value="Aldedh"/>
    <property type="match status" value="1"/>
</dbReference>
<name>A0A5B8MDA0_9CHLO</name>
<dbReference type="Gene3D" id="3.40.605.10">
    <property type="entry name" value="Aldehyde Dehydrogenase, Chain A, domain 1"/>
    <property type="match status" value="1"/>
</dbReference>
<dbReference type="InterPro" id="IPR015590">
    <property type="entry name" value="Aldehyde_DH_dom"/>
</dbReference>
<dbReference type="Proteomes" id="UP000316726">
    <property type="component" value="Chromosome 1"/>
</dbReference>
<proteinExistence type="predicted"/>
<dbReference type="GO" id="GO:0016620">
    <property type="term" value="F:oxidoreductase activity, acting on the aldehyde or oxo group of donors, NAD or NADP as acceptor"/>
    <property type="evidence" value="ECO:0007669"/>
    <property type="project" value="InterPro"/>
</dbReference>
<evidence type="ECO:0000259" key="1">
    <source>
        <dbReference type="Pfam" id="PF00171"/>
    </source>
</evidence>
<keyword evidence="3" id="KW-1185">Reference proteome</keyword>
<accession>A0A5B8MDA0</accession>
<feature type="domain" description="Aldehyde dehydrogenase" evidence="1">
    <location>
        <begin position="160"/>
        <end position="496"/>
    </location>
</feature>
<dbReference type="EMBL" id="CP031034">
    <property type="protein sequence ID" value="QDZ18104.1"/>
    <property type="molecule type" value="Genomic_DNA"/>
</dbReference>
<dbReference type="Gene3D" id="3.40.309.10">
    <property type="entry name" value="Aldehyde Dehydrogenase, Chain A, domain 2"/>
    <property type="match status" value="1"/>
</dbReference>